<evidence type="ECO:0000313" key="1">
    <source>
        <dbReference type="EMBL" id="AJR33079.1"/>
    </source>
</evidence>
<dbReference type="AlphaFoldDB" id="A0A1D6WKI2"/>
<gene>
    <name evidence="1" type="primary">orf142</name>
</gene>
<geneLocation type="mitochondrion" evidence="1"/>
<sequence length="142" mass="15738">MNHSSFDWIIPIGLSAIASNVPAPPNSRSHVRRGISYLTKKVRSDLTLGRGISYSTKKVWSDLTLGRGISYSEREATISYSATSHPTGWHFSFLALSFLSLSVVDGLKGFAYALALSFTFLTFLVPTNTNEFGRESSSIRRW</sequence>
<organism evidence="1">
    <name type="scientific">Mutarda arvensis</name>
    <name type="common">Charlock mustard</name>
    <name type="synonym">Sinapis arvensis</name>
    <dbReference type="NCBI Taxonomy" id="2982281"/>
    <lineage>
        <taxon>Eukaryota</taxon>
        <taxon>Viridiplantae</taxon>
        <taxon>Streptophyta</taxon>
        <taxon>Embryophyta</taxon>
        <taxon>Tracheophyta</taxon>
        <taxon>Spermatophyta</taxon>
        <taxon>Magnoliopsida</taxon>
        <taxon>eudicotyledons</taxon>
        <taxon>Gunneridae</taxon>
        <taxon>Pentapetalae</taxon>
        <taxon>rosids</taxon>
        <taxon>malvids</taxon>
        <taxon>Brassicales</taxon>
        <taxon>Brassicaceae</taxon>
        <taxon>Brassiceae</taxon>
        <taxon>Mutarda</taxon>
    </lineage>
</organism>
<protein>
    <submittedName>
        <fullName evidence="1">Orf142</fullName>
    </submittedName>
</protein>
<dbReference type="EMBL" id="KM851044">
    <property type="protein sequence ID" value="AJR33079.1"/>
    <property type="molecule type" value="Genomic_DNA"/>
</dbReference>
<dbReference type="RefSeq" id="YP_009320235.1">
    <property type="nucleotide sequence ID" value="NC_031896.1"/>
</dbReference>
<name>A0A1D6WKI2_MUTAR</name>
<reference evidence="1" key="1">
    <citation type="submission" date="2014-10" db="EMBL/GenBank/DDBJ databases">
        <authorList>
            <person name="Seo M.-J."/>
            <person name="Seok Y.J."/>
            <person name="Cha I.-T."/>
        </authorList>
    </citation>
    <scope>NUCLEOTIDE SEQUENCE</scope>
</reference>
<dbReference type="GeneID" id="30216390"/>
<accession>A0A1D6WKI2</accession>
<keyword evidence="1" id="KW-0496">Mitochondrion</keyword>
<proteinExistence type="predicted"/>